<dbReference type="Proteomes" id="UP000540929">
    <property type="component" value="Unassembled WGS sequence"/>
</dbReference>
<accession>A0A7Y9WVH7</accession>
<proteinExistence type="predicted"/>
<dbReference type="AlphaFoldDB" id="A0A7Y9WVH7"/>
<keyword evidence="3" id="KW-1185">Reference proteome</keyword>
<gene>
    <name evidence="2" type="ORF">GGD40_006407</name>
</gene>
<dbReference type="EMBL" id="JACCAS010000002">
    <property type="protein sequence ID" value="NYH26836.1"/>
    <property type="molecule type" value="Genomic_DNA"/>
</dbReference>
<name>A0A7Y9WVH7_9BURK</name>
<organism evidence="2 3">
    <name type="scientific">Paraburkholderia bryophila</name>
    <dbReference type="NCBI Taxonomy" id="420952"/>
    <lineage>
        <taxon>Bacteria</taxon>
        <taxon>Pseudomonadati</taxon>
        <taxon>Pseudomonadota</taxon>
        <taxon>Betaproteobacteria</taxon>
        <taxon>Burkholderiales</taxon>
        <taxon>Burkholderiaceae</taxon>
        <taxon>Paraburkholderia</taxon>
    </lineage>
</organism>
<evidence type="ECO:0000313" key="2">
    <source>
        <dbReference type="EMBL" id="NYH26836.1"/>
    </source>
</evidence>
<evidence type="ECO:0000259" key="1">
    <source>
        <dbReference type="Pfam" id="PF15569"/>
    </source>
</evidence>
<protein>
    <recommendedName>
        <fullName evidence="1">Immunity protein 40 domain-containing protein</fullName>
    </recommendedName>
</protein>
<comment type="caution">
    <text evidence="2">The sequence shown here is derived from an EMBL/GenBank/DDBJ whole genome shotgun (WGS) entry which is preliminary data.</text>
</comment>
<dbReference type="InterPro" id="IPR029080">
    <property type="entry name" value="Imm40"/>
</dbReference>
<evidence type="ECO:0000313" key="3">
    <source>
        <dbReference type="Proteomes" id="UP000540929"/>
    </source>
</evidence>
<feature type="domain" description="Immunity protein 40" evidence="1">
    <location>
        <begin position="16"/>
        <end position="91"/>
    </location>
</feature>
<dbReference type="Pfam" id="PF15569">
    <property type="entry name" value="Imm40"/>
    <property type="match status" value="1"/>
</dbReference>
<dbReference type="RefSeq" id="WP_179746252.1">
    <property type="nucleotide sequence ID" value="NZ_JACCAS010000002.1"/>
</dbReference>
<sequence length="107" mass="11851">MTISKILELYARSGRSLQDVGLNEAALGLSEAEQALDLFAGQKWLILGGDIYRASSDKQFLAPAHENWFYEGSNVEEGIAVARDYLHSLRECSLFVVFVVTGRTPTQ</sequence>
<reference evidence="2 3" key="1">
    <citation type="submission" date="2020-07" db="EMBL/GenBank/DDBJ databases">
        <title>Exploring microbial biodiversity for novel pathways involved in the catabolism of aromatic compounds derived from lignin.</title>
        <authorList>
            <person name="Elkins J."/>
        </authorList>
    </citation>
    <scope>NUCLEOTIDE SEQUENCE [LARGE SCALE GENOMIC DNA]</scope>
    <source>
        <strain evidence="2 3">H2C3C</strain>
    </source>
</reference>